<proteinExistence type="predicted"/>
<gene>
    <name evidence="1" type="ORF">NPIL_454281</name>
    <name evidence="2" type="ORF">NPIL_532781</name>
</gene>
<reference evidence="1" key="1">
    <citation type="submission" date="2020-08" db="EMBL/GenBank/DDBJ databases">
        <title>Multicomponent nature underlies the extraordinary mechanical properties of spider dragline silk.</title>
        <authorList>
            <person name="Kono N."/>
            <person name="Nakamura H."/>
            <person name="Mori M."/>
            <person name="Yoshida Y."/>
            <person name="Ohtoshi R."/>
            <person name="Malay A.D."/>
            <person name="Moran D.A.P."/>
            <person name="Tomita M."/>
            <person name="Numata K."/>
            <person name="Arakawa K."/>
        </authorList>
    </citation>
    <scope>NUCLEOTIDE SEQUENCE</scope>
</reference>
<dbReference type="Proteomes" id="UP000887013">
    <property type="component" value="Unassembled WGS sequence"/>
</dbReference>
<evidence type="ECO:0000313" key="1">
    <source>
        <dbReference type="EMBL" id="GFS81891.1"/>
    </source>
</evidence>
<dbReference type="EMBL" id="BMAW01107551">
    <property type="protein sequence ID" value="GFT29875.1"/>
    <property type="molecule type" value="Genomic_DNA"/>
</dbReference>
<organism evidence="1 3">
    <name type="scientific">Nephila pilipes</name>
    <name type="common">Giant wood spider</name>
    <name type="synonym">Nephila maculata</name>
    <dbReference type="NCBI Taxonomy" id="299642"/>
    <lineage>
        <taxon>Eukaryota</taxon>
        <taxon>Metazoa</taxon>
        <taxon>Ecdysozoa</taxon>
        <taxon>Arthropoda</taxon>
        <taxon>Chelicerata</taxon>
        <taxon>Arachnida</taxon>
        <taxon>Araneae</taxon>
        <taxon>Araneomorphae</taxon>
        <taxon>Entelegynae</taxon>
        <taxon>Araneoidea</taxon>
        <taxon>Nephilidae</taxon>
        <taxon>Nephila</taxon>
    </lineage>
</organism>
<sequence>MLQVSGLTVFPELRMDCSVRKPALEKLKSKSVDIVWLMHAIHGVRFKAAAESKAQVLLVVIVPRNSHRRFRVVWFSFSNCHRFA</sequence>
<accession>A0A8X6T8K1</accession>
<dbReference type="EMBL" id="BMAW01097844">
    <property type="protein sequence ID" value="GFS81891.1"/>
    <property type="molecule type" value="Genomic_DNA"/>
</dbReference>
<dbReference type="AlphaFoldDB" id="A0A8X6T8K1"/>
<evidence type="ECO:0000313" key="3">
    <source>
        <dbReference type="Proteomes" id="UP000887013"/>
    </source>
</evidence>
<comment type="caution">
    <text evidence="1">The sequence shown here is derived from an EMBL/GenBank/DDBJ whole genome shotgun (WGS) entry which is preliminary data.</text>
</comment>
<protein>
    <submittedName>
        <fullName evidence="1">Uncharacterized protein</fullName>
    </submittedName>
</protein>
<name>A0A8X6T8K1_NEPPI</name>
<evidence type="ECO:0000313" key="2">
    <source>
        <dbReference type="EMBL" id="GFT29875.1"/>
    </source>
</evidence>
<keyword evidence="3" id="KW-1185">Reference proteome</keyword>